<evidence type="ECO:0000313" key="3">
    <source>
        <dbReference type="EMBL" id="KAF8785483.1"/>
    </source>
</evidence>
<name>A0A8T0F905_ARGBR</name>
<keyword evidence="2" id="KW-1133">Transmembrane helix</keyword>
<evidence type="ECO:0000313" key="4">
    <source>
        <dbReference type="Proteomes" id="UP000807504"/>
    </source>
</evidence>
<dbReference type="EMBL" id="JABXBU010000030">
    <property type="protein sequence ID" value="KAF8785483.1"/>
    <property type="molecule type" value="Genomic_DNA"/>
</dbReference>
<keyword evidence="2" id="KW-0812">Transmembrane</keyword>
<reference evidence="3" key="1">
    <citation type="journal article" date="2020" name="bioRxiv">
        <title>Chromosome-level reference genome of the European wasp spider Argiope bruennichi: a resource for studies on range expansion and evolutionary adaptation.</title>
        <authorList>
            <person name="Sheffer M.M."/>
            <person name="Hoppe A."/>
            <person name="Krehenwinkel H."/>
            <person name="Uhl G."/>
            <person name="Kuss A.W."/>
            <person name="Jensen L."/>
            <person name="Jensen C."/>
            <person name="Gillespie R.G."/>
            <person name="Hoff K.J."/>
            <person name="Prost S."/>
        </authorList>
    </citation>
    <scope>NUCLEOTIDE SEQUENCE</scope>
</reference>
<gene>
    <name evidence="3" type="ORF">HNY73_011008</name>
</gene>
<protein>
    <submittedName>
        <fullName evidence="3">Uncharacterized protein</fullName>
    </submittedName>
</protein>
<reference evidence="3" key="2">
    <citation type="submission" date="2020-06" db="EMBL/GenBank/DDBJ databases">
        <authorList>
            <person name="Sheffer M."/>
        </authorList>
    </citation>
    <scope>NUCLEOTIDE SEQUENCE</scope>
</reference>
<keyword evidence="2" id="KW-0472">Membrane</keyword>
<proteinExistence type="predicted"/>
<evidence type="ECO:0000256" key="2">
    <source>
        <dbReference type="SAM" id="Phobius"/>
    </source>
</evidence>
<feature type="region of interest" description="Disordered" evidence="1">
    <location>
        <begin position="47"/>
        <end position="66"/>
    </location>
</feature>
<dbReference type="AlphaFoldDB" id="A0A8T0F905"/>
<dbReference type="Proteomes" id="UP000807504">
    <property type="component" value="Unassembled WGS sequence"/>
</dbReference>
<organism evidence="3 4">
    <name type="scientific">Argiope bruennichi</name>
    <name type="common">Wasp spider</name>
    <name type="synonym">Aranea bruennichi</name>
    <dbReference type="NCBI Taxonomy" id="94029"/>
    <lineage>
        <taxon>Eukaryota</taxon>
        <taxon>Metazoa</taxon>
        <taxon>Ecdysozoa</taxon>
        <taxon>Arthropoda</taxon>
        <taxon>Chelicerata</taxon>
        <taxon>Arachnida</taxon>
        <taxon>Araneae</taxon>
        <taxon>Araneomorphae</taxon>
        <taxon>Entelegynae</taxon>
        <taxon>Araneoidea</taxon>
        <taxon>Araneidae</taxon>
        <taxon>Argiope</taxon>
    </lineage>
</organism>
<keyword evidence="4" id="KW-1185">Reference proteome</keyword>
<sequence>MAELQNFGMDYTTLNWYTIFILSLLAGMLLINILRHRYTYEDLTDKQLTPMNMSQQSDSADPEEVWESEDLYEQILSDTNMSQPCESANLEQCGSEDLSDQKLTDINMSQPCGYTNLEL</sequence>
<evidence type="ECO:0000256" key="1">
    <source>
        <dbReference type="SAM" id="MobiDB-lite"/>
    </source>
</evidence>
<accession>A0A8T0F905</accession>
<comment type="caution">
    <text evidence="3">The sequence shown here is derived from an EMBL/GenBank/DDBJ whole genome shotgun (WGS) entry which is preliminary data.</text>
</comment>
<feature type="transmembrane region" description="Helical" evidence="2">
    <location>
        <begin position="14"/>
        <end position="34"/>
    </location>
</feature>
<feature type="compositionally biased region" description="Polar residues" evidence="1">
    <location>
        <begin position="47"/>
        <end position="59"/>
    </location>
</feature>